<dbReference type="EMBL" id="CM047583">
    <property type="protein sequence ID" value="KAI9913220.1"/>
    <property type="molecule type" value="Genomic_DNA"/>
</dbReference>
<comment type="caution">
    <text evidence="1">The sequence shown here is derived from an EMBL/GenBank/DDBJ whole genome shotgun (WGS) entry which is preliminary data.</text>
</comment>
<reference evidence="1 2" key="1">
    <citation type="journal article" date="2022" name="bioRxiv">
        <title>The genome of the oomycete Peronosclerospora sorghi, a cosmopolitan pathogen of maize and sorghum, is inflated with dispersed pseudogenes.</title>
        <authorList>
            <person name="Fletcher K."/>
            <person name="Martin F."/>
            <person name="Isakeit T."/>
            <person name="Cavanaugh K."/>
            <person name="Magill C."/>
            <person name="Michelmore R."/>
        </authorList>
    </citation>
    <scope>NUCLEOTIDE SEQUENCE [LARGE SCALE GENOMIC DNA]</scope>
    <source>
        <strain evidence="1">P6</strain>
    </source>
</reference>
<organism evidence="1 2">
    <name type="scientific">Peronosclerospora sorghi</name>
    <dbReference type="NCBI Taxonomy" id="230839"/>
    <lineage>
        <taxon>Eukaryota</taxon>
        <taxon>Sar</taxon>
        <taxon>Stramenopiles</taxon>
        <taxon>Oomycota</taxon>
        <taxon>Peronosporomycetes</taxon>
        <taxon>Peronosporales</taxon>
        <taxon>Peronosporaceae</taxon>
        <taxon>Peronosclerospora</taxon>
    </lineage>
</organism>
<proteinExistence type="predicted"/>
<keyword evidence="2" id="KW-1185">Reference proteome</keyword>
<evidence type="ECO:0000313" key="2">
    <source>
        <dbReference type="Proteomes" id="UP001163321"/>
    </source>
</evidence>
<sequence>MIMHTDLWRMSSICMSHGRSTLPPEEHFASYAHPHSSLKFSMQLVEFLFVIMMVLFGTHDCRVSALKCHVKSTGSATIADESMVPIRNHHLKGSRAHATDVVPEEEERAGGYLSSSTRIGGSNAITTNNTPEETDRKQVTMTTYNGDGVVQKVEKWWHHLLSHDEKSTRRLRS</sequence>
<evidence type="ECO:0000313" key="1">
    <source>
        <dbReference type="EMBL" id="KAI9913220.1"/>
    </source>
</evidence>
<protein>
    <submittedName>
        <fullName evidence="1">Uncharacterized protein</fullName>
    </submittedName>
</protein>
<name>A0ACC0W4X6_9STRA</name>
<accession>A0ACC0W4X6</accession>
<gene>
    <name evidence="1" type="ORF">PsorP6_006365</name>
</gene>
<dbReference type="Proteomes" id="UP001163321">
    <property type="component" value="Chromosome 4"/>
</dbReference>